<keyword evidence="3 6" id="KW-0812">Transmembrane</keyword>
<comment type="subcellular location">
    <subcellularLocation>
        <location evidence="1">Cell membrane</location>
        <topology evidence="1">Multi-pass membrane protein</topology>
    </subcellularLocation>
</comment>
<dbReference type="eggNOG" id="COG3312">
    <property type="taxonomic scope" value="Bacteria"/>
</dbReference>
<dbReference type="Proteomes" id="UP000012046">
    <property type="component" value="Unassembled WGS sequence"/>
</dbReference>
<evidence type="ECO:0000313" key="8">
    <source>
        <dbReference type="Proteomes" id="UP000012046"/>
    </source>
</evidence>
<name>H3ZEL5_9ALTE</name>
<evidence type="ECO:0000256" key="3">
    <source>
        <dbReference type="ARBA" id="ARBA00022692"/>
    </source>
</evidence>
<evidence type="ECO:0000256" key="6">
    <source>
        <dbReference type="SAM" id="Phobius"/>
    </source>
</evidence>
<comment type="caution">
    <text evidence="7">The sequence shown here is derived from an EMBL/GenBank/DDBJ whole genome shotgun (WGS) entry which is preliminary data.</text>
</comment>
<keyword evidence="2" id="KW-1003">Cell membrane</keyword>
<dbReference type="AlphaFoldDB" id="H3ZEL5"/>
<dbReference type="STRING" id="1129374.AJE_08997"/>
<dbReference type="InterPro" id="IPR005598">
    <property type="entry name" value="ATP_synth_I"/>
</dbReference>
<proteinExistence type="predicted"/>
<evidence type="ECO:0000256" key="5">
    <source>
        <dbReference type="ARBA" id="ARBA00023136"/>
    </source>
</evidence>
<feature type="transmembrane region" description="Helical" evidence="6">
    <location>
        <begin position="75"/>
        <end position="95"/>
    </location>
</feature>
<reference evidence="7 8" key="1">
    <citation type="journal article" date="2012" name="J. Bacteriol.">
        <title>Genome Sequence of Extracellular-Protease-Producing Alishewanella jeotgali Isolated from Traditional Korean Fermented Seafood.</title>
        <authorList>
            <person name="Jung J."/>
            <person name="Chun J."/>
            <person name="Park W."/>
        </authorList>
    </citation>
    <scope>NUCLEOTIDE SEQUENCE [LARGE SCALE GENOMIC DNA]</scope>
    <source>
        <strain evidence="7 8">KCTC 22429</strain>
    </source>
</reference>
<feature type="transmembrane region" description="Helical" evidence="6">
    <location>
        <begin position="101"/>
        <end position="122"/>
    </location>
</feature>
<dbReference type="RefSeq" id="WP_008950598.1">
    <property type="nucleotide sequence ID" value="NZ_AHTH01000023.1"/>
</dbReference>
<sequence length="124" mass="13290">MQPEPQQVRLAAYKLVLFQFVVAAFAALLFALYSDALAALSALKGGIIAAVTNLVFALIAFSKFALSNAQQAKMALVKGHSFKLILTIVLFVIVLKQEVAASAFIIGFSLATVAQWSAAVFFKH</sequence>
<keyword evidence="5 6" id="KW-0472">Membrane</keyword>
<dbReference type="Pfam" id="PF03899">
    <property type="entry name" value="ATP-synt_I"/>
    <property type="match status" value="1"/>
</dbReference>
<dbReference type="EMBL" id="AHTH01000023">
    <property type="protein sequence ID" value="EHR40978.1"/>
    <property type="molecule type" value="Genomic_DNA"/>
</dbReference>
<evidence type="ECO:0000256" key="2">
    <source>
        <dbReference type="ARBA" id="ARBA00022475"/>
    </source>
</evidence>
<evidence type="ECO:0000256" key="4">
    <source>
        <dbReference type="ARBA" id="ARBA00022989"/>
    </source>
</evidence>
<dbReference type="GO" id="GO:0005886">
    <property type="term" value="C:plasma membrane"/>
    <property type="evidence" value="ECO:0007669"/>
    <property type="project" value="UniProtKB-SubCell"/>
</dbReference>
<evidence type="ECO:0000256" key="1">
    <source>
        <dbReference type="ARBA" id="ARBA00004651"/>
    </source>
</evidence>
<feature type="transmembrane region" description="Helical" evidence="6">
    <location>
        <begin position="45"/>
        <end position="66"/>
    </location>
</feature>
<protein>
    <submittedName>
        <fullName evidence="7">ATP synthase I chain</fullName>
    </submittedName>
</protein>
<evidence type="ECO:0000313" key="7">
    <source>
        <dbReference type="EMBL" id="EHR40978.1"/>
    </source>
</evidence>
<keyword evidence="4 6" id="KW-1133">Transmembrane helix</keyword>
<organism evidence="7 8">
    <name type="scientific">Alishewanella jeotgali KCTC 22429</name>
    <dbReference type="NCBI Taxonomy" id="1129374"/>
    <lineage>
        <taxon>Bacteria</taxon>
        <taxon>Pseudomonadati</taxon>
        <taxon>Pseudomonadota</taxon>
        <taxon>Gammaproteobacteria</taxon>
        <taxon>Alteromonadales</taxon>
        <taxon>Alteromonadaceae</taxon>
        <taxon>Alishewanella</taxon>
    </lineage>
</organism>
<feature type="transmembrane region" description="Helical" evidence="6">
    <location>
        <begin position="12"/>
        <end position="33"/>
    </location>
</feature>
<accession>H3ZEL5</accession>
<gene>
    <name evidence="7" type="ORF">AJE_08997</name>
</gene>
<keyword evidence="8" id="KW-1185">Reference proteome</keyword>
<dbReference type="PATRIC" id="fig|1129374.4.peg.1799"/>